<dbReference type="InterPro" id="IPR000719">
    <property type="entry name" value="Prot_kinase_dom"/>
</dbReference>
<feature type="compositionally biased region" description="Basic residues" evidence="4">
    <location>
        <begin position="828"/>
        <end position="841"/>
    </location>
</feature>
<dbReference type="SMART" id="SM00220">
    <property type="entry name" value="S_TKc"/>
    <property type="match status" value="1"/>
</dbReference>
<evidence type="ECO:0000313" key="7">
    <source>
        <dbReference type="Proteomes" id="UP001556367"/>
    </source>
</evidence>
<accession>A0ABR3JZI4</accession>
<comment type="caution">
    <text evidence="6">The sequence shown here is derived from an EMBL/GenBank/DDBJ whole genome shotgun (WGS) entry which is preliminary data.</text>
</comment>
<feature type="region of interest" description="Disordered" evidence="4">
    <location>
        <begin position="824"/>
        <end position="855"/>
    </location>
</feature>
<feature type="compositionally biased region" description="Low complexity" evidence="4">
    <location>
        <begin position="650"/>
        <end position="664"/>
    </location>
</feature>
<feature type="region of interest" description="Disordered" evidence="4">
    <location>
        <begin position="780"/>
        <end position="811"/>
    </location>
</feature>
<dbReference type="SUPFAM" id="SSF56112">
    <property type="entry name" value="Protein kinase-like (PK-like)"/>
    <property type="match status" value="1"/>
</dbReference>
<dbReference type="InterPro" id="IPR017441">
    <property type="entry name" value="Protein_kinase_ATP_BS"/>
</dbReference>
<evidence type="ECO:0000256" key="3">
    <source>
        <dbReference type="PROSITE-ProRule" id="PRU10141"/>
    </source>
</evidence>
<feature type="region of interest" description="Disordered" evidence="4">
    <location>
        <begin position="1"/>
        <end position="74"/>
    </location>
</feature>
<dbReference type="InterPro" id="IPR008271">
    <property type="entry name" value="Ser/Thr_kinase_AS"/>
</dbReference>
<evidence type="ECO:0000259" key="5">
    <source>
        <dbReference type="PROSITE" id="PS50011"/>
    </source>
</evidence>
<protein>
    <recommendedName>
        <fullName evidence="5">Protein kinase domain-containing protein</fullName>
    </recommendedName>
</protein>
<dbReference type="Pfam" id="PF00069">
    <property type="entry name" value="Pkinase"/>
    <property type="match status" value="2"/>
</dbReference>
<feature type="compositionally biased region" description="Acidic residues" evidence="4">
    <location>
        <begin position="465"/>
        <end position="475"/>
    </location>
</feature>
<dbReference type="PROSITE" id="PS00107">
    <property type="entry name" value="PROTEIN_KINASE_ATP"/>
    <property type="match status" value="1"/>
</dbReference>
<feature type="compositionally biased region" description="Low complexity" evidence="4">
    <location>
        <begin position="602"/>
        <end position="617"/>
    </location>
</feature>
<sequence>MYSENSNNDGQLNPVFAPENALQRRRERPSVRVAVNGESASNPSASTSTTSTQQPLDIPQKFLDDPPHHHLPRSFSASYSQDAAASVASSPAAMFLSAFSSPSAPVDTADAEGQVVSGFTLGPLIGYGGFSIIRRASSSSGTVAAVKIVRRTDLSKHANPALARRRLQHEASVWASLSHEHILPLFSSTQTAHADFFFTLYCPAGSLYDILKRDGRPAMPQDDAGMMFRQIVRGLRYMHQVAMCVHRDMKLENVLVDEQGVCRITDFGMTRKIGEIDEDDMADLDHQVEDGGGLDGAHTDPAVIPHHSIMQRTASLTMPRKHAKPGLHHHLSMMRHTSSRHRRSTTARNSSPGPPLHVFQPGSLPYAAPELLLPPSSTPLAPHPAQDIWALGVLLYVLLSGRFPFSDSFEPRLQMKILHGSFEVPPDIGRGAERVLQGCLERSVQDRWGIDKIDEVGWGIGWGAEGDDVTPEDSDCEHLAARRAQSATTKPRSFPSRSRSRSRPRHRPADLCLPSPTPDWQQDEPRARPSIEAAQRRSSSRVERSLSRAPMPLHSADKTSTNGRRRSASRPPLSPLPLPPPTPTPACLSALSNSILRSASATPSALSSGSSSSDLASPMDESESALMMSPSPMRGRGRRPRNQNHQEGGRSVSSRSPSPSVVPSTPTDFVVGPFSSTREPSRGRTKYAGRGGDAAFRPTSASPLYASETQAELGVLHEHEHDHDHEEDAARLAVSPTGVMLTRRTDSPASAVSLVAIGSPARKASERGLAAAALRLVSGASSAGRSASASASASARRAGSTPPAPMTSWLKDDSAAARRFAETPTYRGHGRGHGHGHRVGRSHGGLGDGESSRSAVPIVTVVTSAPGVRSRSVDHRY</sequence>
<dbReference type="Proteomes" id="UP001556367">
    <property type="component" value="Unassembled WGS sequence"/>
</dbReference>
<feature type="region of interest" description="Disordered" evidence="4">
    <location>
        <begin position="464"/>
        <end position="588"/>
    </location>
</feature>
<evidence type="ECO:0000256" key="1">
    <source>
        <dbReference type="ARBA" id="ARBA00022741"/>
    </source>
</evidence>
<proteinExistence type="predicted"/>
<gene>
    <name evidence="6" type="ORF">HGRIS_005558</name>
</gene>
<dbReference type="EMBL" id="JASNQZ010000001">
    <property type="protein sequence ID" value="KAL0960521.1"/>
    <property type="molecule type" value="Genomic_DNA"/>
</dbReference>
<reference evidence="7" key="1">
    <citation type="submission" date="2024-06" db="EMBL/GenBank/DDBJ databases">
        <title>Multi-omics analyses provide insights into the biosynthesis of the anticancer antibiotic pleurotin in Hohenbuehelia grisea.</title>
        <authorList>
            <person name="Weaver J.A."/>
            <person name="Alberti F."/>
        </authorList>
    </citation>
    <scope>NUCLEOTIDE SEQUENCE [LARGE SCALE GENOMIC DNA]</scope>
    <source>
        <strain evidence="7">T-177</strain>
    </source>
</reference>
<dbReference type="Gene3D" id="1.10.510.10">
    <property type="entry name" value="Transferase(Phosphotransferase) domain 1"/>
    <property type="match status" value="2"/>
</dbReference>
<feature type="compositionally biased region" description="Polar residues" evidence="4">
    <location>
        <begin position="1"/>
        <end position="11"/>
    </location>
</feature>
<feature type="region of interest" description="Disordered" evidence="4">
    <location>
        <begin position="602"/>
        <end position="700"/>
    </location>
</feature>
<evidence type="ECO:0000313" key="6">
    <source>
        <dbReference type="EMBL" id="KAL0960521.1"/>
    </source>
</evidence>
<organism evidence="6 7">
    <name type="scientific">Hohenbuehelia grisea</name>
    <dbReference type="NCBI Taxonomy" id="104357"/>
    <lineage>
        <taxon>Eukaryota</taxon>
        <taxon>Fungi</taxon>
        <taxon>Dikarya</taxon>
        <taxon>Basidiomycota</taxon>
        <taxon>Agaricomycotina</taxon>
        <taxon>Agaricomycetes</taxon>
        <taxon>Agaricomycetidae</taxon>
        <taxon>Agaricales</taxon>
        <taxon>Pleurotineae</taxon>
        <taxon>Pleurotaceae</taxon>
        <taxon>Hohenbuehelia</taxon>
    </lineage>
</organism>
<feature type="domain" description="Protein kinase" evidence="5">
    <location>
        <begin position="119"/>
        <end position="459"/>
    </location>
</feature>
<evidence type="ECO:0000256" key="2">
    <source>
        <dbReference type="ARBA" id="ARBA00022840"/>
    </source>
</evidence>
<name>A0ABR3JZI4_9AGAR</name>
<feature type="compositionally biased region" description="Low complexity" evidence="4">
    <location>
        <begin position="780"/>
        <end position="800"/>
    </location>
</feature>
<keyword evidence="1 3" id="KW-0547">Nucleotide-binding</keyword>
<dbReference type="PANTHER" id="PTHR24346:SF76">
    <property type="entry name" value="NON-SPECIFIC SERINE_THREONINE PROTEIN KINASE"/>
    <property type="match status" value="1"/>
</dbReference>
<dbReference type="PROSITE" id="PS50011">
    <property type="entry name" value="PROTEIN_KINASE_DOM"/>
    <property type="match status" value="1"/>
</dbReference>
<keyword evidence="2 3" id="KW-0067">ATP-binding</keyword>
<keyword evidence="7" id="KW-1185">Reference proteome</keyword>
<feature type="compositionally biased region" description="Low complexity" evidence="4">
    <location>
        <begin position="39"/>
        <end position="55"/>
    </location>
</feature>
<dbReference type="PANTHER" id="PTHR24346">
    <property type="entry name" value="MAP/MICROTUBULE AFFINITY-REGULATING KINASE"/>
    <property type="match status" value="1"/>
</dbReference>
<dbReference type="InterPro" id="IPR011009">
    <property type="entry name" value="Kinase-like_dom_sf"/>
</dbReference>
<feature type="binding site" evidence="3">
    <location>
        <position position="147"/>
    </location>
    <ligand>
        <name>ATP</name>
        <dbReference type="ChEBI" id="CHEBI:30616"/>
    </ligand>
</feature>
<feature type="compositionally biased region" description="Pro residues" evidence="4">
    <location>
        <begin position="572"/>
        <end position="584"/>
    </location>
</feature>
<dbReference type="PROSITE" id="PS00108">
    <property type="entry name" value="PROTEIN_KINASE_ST"/>
    <property type="match status" value="1"/>
</dbReference>
<evidence type="ECO:0000256" key="4">
    <source>
        <dbReference type="SAM" id="MobiDB-lite"/>
    </source>
</evidence>